<reference evidence="2 3" key="1">
    <citation type="submission" date="2018-03" db="EMBL/GenBank/DDBJ databases">
        <title>Comparative genomics illustrates the genes involved in a hyperalkaliphilic mechanisms of Serpentinomonas isolated from highly-alkaline calcium-rich serpentinized springs.</title>
        <authorList>
            <person name="Suzuki S."/>
            <person name="Ishii S."/>
            <person name="Walworth N."/>
            <person name="Bird L."/>
            <person name="Kuenen J.G."/>
            <person name="Nealson K.H."/>
        </authorList>
    </citation>
    <scope>NUCLEOTIDE SEQUENCE [LARGE SCALE GENOMIC DNA]</scope>
    <source>
        <strain evidence="2 3">P1</strain>
    </source>
</reference>
<feature type="region of interest" description="Disordered" evidence="1">
    <location>
        <begin position="1"/>
        <end position="60"/>
    </location>
</feature>
<organism evidence="2 3">
    <name type="scientific">Malikia granosa</name>
    <dbReference type="NCBI Taxonomy" id="263067"/>
    <lineage>
        <taxon>Bacteria</taxon>
        <taxon>Pseudomonadati</taxon>
        <taxon>Pseudomonadota</taxon>
        <taxon>Betaproteobacteria</taxon>
        <taxon>Burkholderiales</taxon>
        <taxon>Comamonadaceae</taxon>
        <taxon>Malikia</taxon>
    </lineage>
</organism>
<comment type="caution">
    <text evidence="2">The sequence shown here is derived from an EMBL/GenBank/DDBJ whole genome shotgun (WGS) entry which is preliminary data.</text>
</comment>
<proteinExistence type="predicted"/>
<evidence type="ECO:0000313" key="3">
    <source>
        <dbReference type="Proteomes" id="UP000238589"/>
    </source>
</evidence>
<sequence>MKSPSTHTLATDLDATPQSGGSYIRQPDGSLERVSTAALPAADQAQAPEPAAASTANTKE</sequence>
<feature type="compositionally biased region" description="Low complexity" evidence="1">
    <location>
        <begin position="35"/>
        <end position="60"/>
    </location>
</feature>
<protein>
    <submittedName>
        <fullName evidence="2">Uncharacterized protein</fullName>
    </submittedName>
</protein>
<accession>A0A2S9K353</accession>
<dbReference type="AlphaFoldDB" id="A0A2S9K353"/>
<dbReference type="RefSeq" id="WP_105748914.1">
    <property type="nucleotide sequence ID" value="NZ_PVLQ01000046.1"/>
</dbReference>
<evidence type="ECO:0000313" key="2">
    <source>
        <dbReference type="EMBL" id="PRD64802.1"/>
    </source>
</evidence>
<gene>
    <name evidence="2" type="ORF">C6P64_12570</name>
</gene>
<dbReference type="OrthoDB" id="9967063at2"/>
<keyword evidence="3" id="KW-1185">Reference proteome</keyword>
<dbReference type="Proteomes" id="UP000238589">
    <property type="component" value="Unassembled WGS sequence"/>
</dbReference>
<name>A0A2S9K353_9BURK</name>
<evidence type="ECO:0000256" key="1">
    <source>
        <dbReference type="SAM" id="MobiDB-lite"/>
    </source>
</evidence>
<dbReference type="EMBL" id="PVLQ01000046">
    <property type="protein sequence ID" value="PRD64802.1"/>
    <property type="molecule type" value="Genomic_DNA"/>
</dbReference>